<feature type="transmembrane region" description="Helical" evidence="6">
    <location>
        <begin position="311"/>
        <end position="330"/>
    </location>
</feature>
<feature type="transmembrane region" description="Helical" evidence="6">
    <location>
        <begin position="418"/>
        <end position="439"/>
    </location>
</feature>
<name>A0ABM8BVU0_9MOLU</name>
<accession>A0ABM8BVU0</accession>
<keyword evidence="8" id="KW-1185">Reference proteome</keyword>
<feature type="transmembrane region" description="Helical" evidence="6">
    <location>
        <begin position="385"/>
        <end position="406"/>
    </location>
</feature>
<feature type="transmembrane region" description="Helical" evidence="6">
    <location>
        <begin position="342"/>
        <end position="365"/>
    </location>
</feature>
<evidence type="ECO:0000313" key="7">
    <source>
        <dbReference type="EMBL" id="BDT03992.1"/>
    </source>
</evidence>
<feature type="transmembrane region" description="Helical" evidence="6">
    <location>
        <begin position="118"/>
        <end position="136"/>
    </location>
</feature>
<gene>
    <name evidence="7" type="ORF">SHM_16380</name>
</gene>
<reference evidence="7 8" key="1">
    <citation type="journal article" date="2022" name="Front. Microbiol.">
        <title>Male-killing mechanisms vary between Spiroplasma species.</title>
        <authorList>
            <person name="Arai H."/>
            <person name="Inoue M."/>
            <person name="Kageyama D."/>
        </authorList>
    </citation>
    <scope>NUCLEOTIDE SEQUENCE [LARGE SCALE GENOMIC DNA]</scope>
    <source>
        <strain evidence="8">sHm</strain>
    </source>
</reference>
<dbReference type="RefSeq" id="WP_252319388.1">
    <property type="nucleotide sequence ID" value="NZ_AP026933.1"/>
</dbReference>
<proteinExistence type="predicted"/>
<keyword evidence="5 6" id="KW-0472">Membrane</keyword>
<dbReference type="PANTHER" id="PTHR43652">
    <property type="entry name" value="BASIC AMINO ACID ANTIPORTER YFCC-RELATED"/>
    <property type="match status" value="1"/>
</dbReference>
<dbReference type="Pfam" id="PF03606">
    <property type="entry name" value="DcuC"/>
    <property type="match status" value="1"/>
</dbReference>
<feature type="transmembrane region" description="Helical" evidence="6">
    <location>
        <begin position="167"/>
        <end position="187"/>
    </location>
</feature>
<feature type="transmembrane region" description="Helical" evidence="6">
    <location>
        <begin position="471"/>
        <end position="492"/>
    </location>
</feature>
<sequence>MGITKKKKFRLFPFKMPTAITVLFFIIALIIIISWIPGTTGKWLEDESKPVSTDNPWQDGGPLGIMDLFLAPIKGFIGSSDIIVFVLVIGGYIGIVMKSGALDAGIGRLVKRLNGKEIWIIPSIMTILSIGGTVEGMCEETIPYYLIIIPAMLAAGFDVVTAVLMILLGAGVGVMFSTLNPFAIATASQASGLNPGDGIIWRLICWFLATIGTIAFVMWYAIRVKRNPEKSVVFHLHSEHHEEFINKEEIPEFTKRRKIILALFGLTFLIMVLCIIPWGKITGTTIFDDFHNTLIKYFPYFTSQINAFGDWNIEMLAFLFFFVSIIIAAIDWKGEEQYVRNFISGSSELLGVALIIAVAGGIGWSLQHSGMQHVVVGQLQSIDKLPRFAIVIIGFFAFLLIAFVIPSTSGFAKAVFPIVSKIVIPLGLGSGMITTFVMASGWINLFAPSAGVMMAGLAIAKVPLTSFYRAIWPYTIGITVFALIMLSIGTLLPQSIF</sequence>
<evidence type="ECO:0000256" key="4">
    <source>
        <dbReference type="ARBA" id="ARBA00022989"/>
    </source>
</evidence>
<evidence type="ECO:0000256" key="3">
    <source>
        <dbReference type="ARBA" id="ARBA00022692"/>
    </source>
</evidence>
<protein>
    <submittedName>
        <fullName evidence="7">Transporter</fullName>
    </submittedName>
</protein>
<dbReference type="EMBL" id="AP026933">
    <property type="protein sequence ID" value="BDT03992.1"/>
    <property type="molecule type" value="Genomic_DNA"/>
</dbReference>
<evidence type="ECO:0000256" key="6">
    <source>
        <dbReference type="SAM" id="Phobius"/>
    </source>
</evidence>
<dbReference type="Proteomes" id="UP001163387">
    <property type="component" value="Chromosome"/>
</dbReference>
<feature type="transmembrane region" description="Helical" evidence="6">
    <location>
        <begin position="12"/>
        <end position="36"/>
    </location>
</feature>
<feature type="transmembrane region" description="Helical" evidence="6">
    <location>
        <begin position="259"/>
        <end position="279"/>
    </location>
</feature>
<evidence type="ECO:0000313" key="8">
    <source>
        <dbReference type="Proteomes" id="UP001163387"/>
    </source>
</evidence>
<dbReference type="PANTHER" id="PTHR43652:SF6">
    <property type="entry name" value="ARGININE REPRESSOR"/>
    <property type="match status" value="1"/>
</dbReference>
<feature type="transmembrane region" description="Helical" evidence="6">
    <location>
        <begin position="142"/>
        <end position="160"/>
    </location>
</feature>
<feature type="transmembrane region" description="Helical" evidence="6">
    <location>
        <begin position="76"/>
        <end position="97"/>
    </location>
</feature>
<evidence type="ECO:0000256" key="2">
    <source>
        <dbReference type="ARBA" id="ARBA00022475"/>
    </source>
</evidence>
<comment type="subcellular location">
    <subcellularLocation>
        <location evidence="1">Cell membrane</location>
        <topology evidence="1">Multi-pass membrane protein</topology>
    </subcellularLocation>
</comment>
<feature type="transmembrane region" description="Helical" evidence="6">
    <location>
        <begin position="199"/>
        <end position="222"/>
    </location>
</feature>
<evidence type="ECO:0000256" key="5">
    <source>
        <dbReference type="ARBA" id="ARBA00023136"/>
    </source>
</evidence>
<keyword evidence="2" id="KW-1003">Cell membrane</keyword>
<organism evidence="7 8">
    <name type="scientific">Spiroplasma ixodetis</name>
    <dbReference type="NCBI Taxonomy" id="2141"/>
    <lineage>
        <taxon>Bacteria</taxon>
        <taxon>Bacillati</taxon>
        <taxon>Mycoplasmatota</taxon>
        <taxon>Mollicutes</taxon>
        <taxon>Entomoplasmatales</taxon>
        <taxon>Spiroplasmataceae</taxon>
        <taxon>Spiroplasma</taxon>
    </lineage>
</organism>
<evidence type="ECO:0000256" key="1">
    <source>
        <dbReference type="ARBA" id="ARBA00004651"/>
    </source>
</evidence>
<dbReference type="InterPro" id="IPR018385">
    <property type="entry name" value="C4_dicarb_anaerob_car-like"/>
</dbReference>
<dbReference type="InterPro" id="IPR051679">
    <property type="entry name" value="DASS-Related_Transporters"/>
</dbReference>
<keyword evidence="3 6" id="KW-0812">Transmembrane</keyword>
<keyword evidence="4 6" id="KW-1133">Transmembrane helix</keyword>